<proteinExistence type="predicted"/>
<accession>A0A645G0Y6</accession>
<gene>
    <name evidence="1" type="ORF">SDC9_167877</name>
</gene>
<sequence>MALGEDVALAELDGGLGSGVRIVDRCHLDLGKQPVEGAGRLLIVENCTVVVNEGQTIDGAVRQGGSEPAGGVLTSR</sequence>
<dbReference type="AlphaFoldDB" id="A0A645G0Y6"/>
<organism evidence="1">
    <name type="scientific">bioreactor metagenome</name>
    <dbReference type="NCBI Taxonomy" id="1076179"/>
    <lineage>
        <taxon>unclassified sequences</taxon>
        <taxon>metagenomes</taxon>
        <taxon>ecological metagenomes</taxon>
    </lineage>
</organism>
<evidence type="ECO:0000313" key="1">
    <source>
        <dbReference type="EMBL" id="MPN20498.1"/>
    </source>
</evidence>
<dbReference type="EMBL" id="VSSQ01068283">
    <property type="protein sequence ID" value="MPN20498.1"/>
    <property type="molecule type" value="Genomic_DNA"/>
</dbReference>
<name>A0A645G0Y6_9ZZZZ</name>
<reference evidence="1" key="1">
    <citation type="submission" date="2019-08" db="EMBL/GenBank/DDBJ databases">
        <authorList>
            <person name="Kucharzyk K."/>
            <person name="Murdoch R.W."/>
            <person name="Higgins S."/>
            <person name="Loffler F."/>
        </authorList>
    </citation>
    <scope>NUCLEOTIDE SEQUENCE</scope>
</reference>
<comment type="caution">
    <text evidence="1">The sequence shown here is derived from an EMBL/GenBank/DDBJ whole genome shotgun (WGS) entry which is preliminary data.</text>
</comment>
<protein>
    <submittedName>
        <fullName evidence="1">Uncharacterized protein</fullName>
    </submittedName>
</protein>